<gene>
    <name evidence="1" type="ORF">METZ01_LOCUS501900</name>
</gene>
<evidence type="ECO:0000313" key="1">
    <source>
        <dbReference type="EMBL" id="SVE49046.1"/>
    </source>
</evidence>
<organism evidence="1">
    <name type="scientific">marine metagenome</name>
    <dbReference type="NCBI Taxonomy" id="408172"/>
    <lineage>
        <taxon>unclassified sequences</taxon>
        <taxon>metagenomes</taxon>
        <taxon>ecological metagenomes</taxon>
    </lineage>
</organism>
<proteinExistence type="predicted"/>
<dbReference type="EMBL" id="UINC01220921">
    <property type="protein sequence ID" value="SVE49046.1"/>
    <property type="molecule type" value="Genomic_DNA"/>
</dbReference>
<reference evidence="1" key="1">
    <citation type="submission" date="2018-05" db="EMBL/GenBank/DDBJ databases">
        <authorList>
            <person name="Lanie J.A."/>
            <person name="Ng W.-L."/>
            <person name="Kazmierczak K.M."/>
            <person name="Andrzejewski T.M."/>
            <person name="Davidsen T.M."/>
            <person name="Wayne K.J."/>
            <person name="Tettelin H."/>
            <person name="Glass J.I."/>
            <person name="Rusch D."/>
            <person name="Podicherti R."/>
            <person name="Tsui H.-C.T."/>
            <person name="Winkler M.E."/>
        </authorList>
    </citation>
    <scope>NUCLEOTIDE SEQUENCE</scope>
</reference>
<accession>A0A383DWY0</accession>
<protein>
    <submittedName>
        <fullName evidence="1">Uncharacterized protein</fullName>
    </submittedName>
</protein>
<feature type="non-terminal residue" evidence="1">
    <location>
        <position position="72"/>
    </location>
</feature>
<sequence>MTLIQSNPNCGTFALSAVALLSFALPCHAENVEEVAIAAIESIGGTVRGIAQNSDELEVDFHLNGTDLKDEG</sequence>
<dbReference type="AlphaFoldDB" id="A0A383DWY0"/>
<name>A0A383DWY0_9ZZZZ</name>